<evidence type="ECO:0000259" key="4">
    <source>
        <dbReference type="PROSITE" id="PS50968"/>
    </source>
</evidence>
<evidence type="ECO:0000313" key="6">
    <source>
        <dbReference type="Proteomes" id="UP001212821"/>
    </source>
</evidence>
<keyword evidence="2 3" id="KW-0450">Lipoyl</keyword>
<feature type="modified residue" description="N6-lipoyllysine" evidence="3">
    <location>
        <position position="64"/>
    </location>
</feature>
<evidence type="ECO:0000256" key="2">
    <source>
        <dbReference type="ARBA" id="ARBA00022823"/>
    </source>
</evidence>
<comment type="similarity">
    <text evidence="1 3">Belongs to the GcvH family.</text>
</comment>
<dbReference type="PANTHER" id="PTHR11715">
    <property type="entry name" value="GLYCINE CLEAVAGE SYSTEM H PROTEIN"/>
    <property type="match status" value="1"/>
</dbReference>
<dbReference type="SUPFAM" id="SSF51230">
    <property type="entry name" value="Single hybrid motif"/>
    <property type="match status" value="1"/>
</dbReference>
<evidence type="ECO:0000313" key="5">
    <source>
        <dbReference type="EMBL" id="WBP88298.1"/>
    </source>
</evidence>
<dbReference type="InterPro" id="IPR017453">
    <property type="entry name" value="GCV_H_sub"/>
</dbReference>
<proteinExistence type="inferred from homology"/>
<dbReference type="Proteomes" id="UP001212821">
    <property type="component" value="Chromosome"/>
</dbReference>
<sequence>MSAVPTDLKYTRDHEWVLVQGKTARVGITDYAQKQLGDIVFVELPKENDEFDLGRAFGSVESVKSVSELYAPLSGTVTKVNQDLNDAPEDVNSDPYGDGWMIELTLTNAGELKELLTPAQYEEYIKEG</sequence>
<dbReference type="Pfam" id="PF01597">
    <property type="entry name" value="GCV_H"/>
    <property type="match status" value="1"/>
</dbReference>
<organism evidence="5 6">
    <name type="scientific">Kitasatospora cathayae</name>
    <dbReference type="NCBI Taxonomy" id="3004092"/>
    <lineage>
        <taxon>Bacteria</taxon>
        <taxon>Bacillati</taxon>
        <taxon>Actinomycetota</taxon>
        <taxon>Actinomycetes</taxon>
        <taxon>Kitasatosporales</taxon>
        <taxon>Streptomycetaceae</taxon>
        <taxon>Kitasatospora</taxon>
    </lineage>
</organism>
<evidence type="ECO:0000256" key="1">
    <source>
        <dbReference type="ARBA" id="ARBA00009249"/>
    </source>
</evidence>
<evidence type="ECO:0000256" key="3">
    <source>
        <dbReference type="HAMAP-Rule" id="MF_00272"/>
    </source>
</evidence>
<dbReference type="HAMAP" id="MF_00272">
    <property type="entry name" value="GcvH"/>
    <property type="match status" value="1"/>
</dbReference>
<comment type="subunit">
    <text evidence="3">The glycine cleavage system is composed of four proteins: P, T, L and H.</text>
</comment>
<dbReference type="CDD" id="cd06848">
    <property type="entry name" value="GCS_H"/>
    <property type="match status" value="1"/>
</dbReference>
<dbReference type="NCBIfam" id="TIGR00527">
    <property type="entry name" value="gcvH"/>
    <property type="match status" value="1"/>
</dbReference>
<dbReference type="PROSITE" id="PS50968">
    <property type="entry name" value="BIOTINYL_LIPOYL"/>
    <property type="match status" value="1"/>
</dbReference>
<dbReference type="InterPro" id="IPR003016">
    <property type="entry name" value="2-oxoA_DH_lipoyl-BS"/>
</dbReference>
<dbReference type="InterPro" id="IPR000089">
    <property type="entry name" value="Biotin_lipoyl"/>
</dbReference>
<dbReference type="NCBIfam" id="NF002270">
    <property type="entry name" value="PRK01202.1"/>
    <property type="match status" value="1"/>
</dbReference>
<dbReference type="PANTHER" id="PTHR11715:SF3">
    <property type="entry name" value="GLYCINE CLEAVAGE SYSTEM H PROTEIN-RELATED"/>
    <property type="match status" value="1"/>
</dbReference>
<dbReference type="InterPro" id="IPR002930">
    <property type="entry name" value="GCV_H"/>
</dbReference>
<reference evidence="6" key="1">
    <citation type="submission" date="2022-12" db="EMBL/GenBank/DDBJ databases">
        <authorList>
            <person name="Mo P."/>
        </authorList>
    </citation>
    <scope>NUCLEOTIDE SEQUENCE [LARGE SCALE GENOMIC DNA]</scope>
    <source>
        <strain evidence="6">HUAS 3-15</strain>
    </source>
</reference>
<feature type="domain" description="Lipoyl-binding" evidence="4">
    <location>
        <begin position="23"/>
        <end position="105"/>
    </location>
</feature>
<name>A0ABY7Q6L2_9ACTN</name>
<dbReference type="EMBL" id="CP115450">
    <property type="protein sequence ID" value="WBP88298.1"/>
    <property type="molecule type" value="Genomic_DNA"/>
</dbReference>
<gene>
    <name evidence="3 5" type="primary">gcvH</name>
    <name evidence="5" type="ORF">O1G21_22295</name>
</gene>
<dbReference type="InterPro" id="IPR033753">
    <property type="entry name" value="GCV_H/Fam206"/>
</dbReference>
<dbReference type="RefSeq" id="WP_270146388.1">
    <property type="nucleotide sequence ID" value="NZ_CP115450.1"/>
</dbReference>
<dbReference type="PROSITE" id="PS00189">
    <property type="entry name" value="LIPOYL"/>
    <property type="match status" value="1"/>
</dbReference>
<dbReference type="InterPro" id="IPR011053">
    <property type="entry name" value="Single_hybrid_motif"/>
</dbReference>
<comment type="cofactor">
    <cofactor evidence="3">
        <name>(R)-lipoate</name>
        <dbReference type="ChEBI" id="CHEBI:83088"/>
    </cofactor>
    <text evidence="3">Binds 1 lipoyl cofactor covalently.</text>
</comment>
<accession>A0ABY7Q6L2</accession>
<dbReference type="Gene3D" id="2.40.50.100">
    <property type="match status" value="1"/>
</dbReference>
<keyword evidence="6" id="KW-1185">Reference proteome</keyword>
<protein>
    <recommendedName>
        <fullName evidence="3">Glycine cleavage system H protein</fullName>
    </recommendedName>
</protein>
<comment type="function">
    <text evidence="3">The glycine cleavage system catalyzes the degradation of glycine. The H protein shuttles the methylamine group of glycine from the P protein to the T protein.</text>
</comment>